<dbReference type="SUPFAM" id="SSF52047">
    <property type="entry name" value="RNI-like"/>
    <property type="match status" value="1"/>
</dbReference>
<dbReference type="AlphaFoldDB" id="A0A0C3BQC2"/>
<feature type="region of interest" description="Disordered" evidence="2">
    <location>
        <begin position="490"/>
        <end position="550"/>
    </location>
</feature>
<evidence type="ECO:0000256" key="2">
    <source>
        <dbReference type="SAM" id="MobiDB-lite"/>
    </source>
</evidence>
<proteinExistence type="predicted"/>
<sequence>MESESDQEEACATCGLENGRIEWLERQIRELVEKLEHSQLQNALLTSECDRMGRELREAVFRGRFRRDGRTRVTCHSLPIEVLRHIFALATQFDDSLVSRRDGTVEREWELSSTTRRAIPLVCQKWNVVGSEFLFEHIVLRRISQPLALLWTLNALNSVDQGRILGYIRGLEISMCEEVDDATIFGEVAVLLIRKLPYGQLRRFGVDCGKCDGVRASSITSILASVIKRSGGRLETLHLPCAVRLEQEELPQDMPESEEQNLWQFIASANLQLRTLSLMGGYWNHCNSSIFNIQSETGFLTTLGQCIQSVDTLFLCCSYFSTQNEAKLLEFLNGGVNIKTVHFISRIPGEDVPNLQLMLEKLPRLCHLFITHHIQDIATISWPAESSHPSLEEITISYKARCSVDKISSSMNELTDRVKSSNFPNLRRITICGRFPKGCLDPDYILSSAEYHSWASTIDHFAEVGIELVNQDGIPLYLWCQRHAVKWRAGSVSSPRDTESEEDQWHEVSDEERAAMSSSSESGVISDDSDDEPYKYVHRRDLSESEEETE</sequence>
<evidence type="ECO:0000313" key="3">
    <source>
        <dbReference type="EMBL" id="KIM33611.1"/>
    </source>
</evidence>
<name>A0A0C3BQC2_SERVB</name>
<feature type="coiled-coil region" evidence="1">
    <location>
        <begin position="21"/>
        <end position="48"/>
    </location>
</feature>
<organism evidence="3 4">
    <name type="scientific">Serendipita vermifera MAFF 305830</name>
    <dbReference type="NCBI Taxonomy" id="933852"/>
    <lineage>
        <taxon>Eukaryota</taxon>
        <taxon>Fungi</taxon>
        <taxon>Dikarya</taxon>
        <taxon>Basidiomycota</taxon>
        <taxon>Agaricomycotina</taxon>
        <taxon>Agaricomycetes</taxon>
        <taxon>Sebacinales</taxon>
        <taxon>Serendipitaceae</taxon>
        <taxon>Serendipita</taxon>
    </lineage>
</organism>
<accession>A0A0C3BQC2</accession>
<feature type="compositionally biased region" description="Basic and acidic residues" evidence="2">
    <location>
        <begin position="532"/>
        <end position="543"/>
    </location>
</feature>
<feature type="compositionally biased region" description="Low complexity" evidence="2">
    <location>
        <begin position="515"/>
        <end position="526"/>
    </location>
</feature>
<reference evidence="4" key="2">
    <citation type="submission" date="2015-01" db="EMBL/GenBank/DDBJ databases">
        <title>Evolutionary Origins and Diversification of the Mycorrhizal Mutualists.</title>
        <authorList>
            <consortium name="DOE Joint Genome Institute"/>
            <consortium name="Mycorrhizal Genomics Consortium"/>
            <person name="Kohler A."/>
            <person name="Kuo A."/>
            <person name="Nagy L.G."/>
            <person name="Floudas D."/>
            <person name="Copeland A."/>
            <person name="Barry K.W."/>
            <person name="Cichocki N."/>
            <person name="Veneault-Fourrey C."/>
            <person name="LaButti K."/>
            <person name="Lindquist E.A."/>
            <person name="Lipzen A."/>
            <person name="Lundell T."/>
            <person name="Morin E."/>
            <person name="Murat C."/>
            <person name="Riley R."/>
            <person name="Ohm R."/>
            <person name="Sun H."/>
            <person name="Tunlid A."/>
            <person name="Henrissat B."/>
            <person name="Grigoriev I.V."/>
            <person name="Hibbett D.S."/>
            <person name="Martin F."/>
        </authorList>
    </citation>
    <scope>NUCLEOTIDE SEQUENCE [LARGE SCALE GENOMIC DNA]</scope>
    <source>
        <strain evidence="4">MAFF 305830</strain>
    </source>
</reference>
<protein>
    <submittedName>
        <fullName evidence="3">Uncharacterized protein</fullName>
    </submittedName>
</protein>
<dbReference type="HOGENOM" id="CLU_502639_0_0_1"/>
<dbReference type="EMBL" id="KN824278">
    <property type="protein sequence ID" value="KIM33611.1"/>
    <property type="molecule type" value="Genomic_DNA"/>
</dbReference>
<keyword evidence="1" id="KW-0175">Coiled coil</keyword>
<dbReference type="Proteomes" id="UP000054097">
    <property type="component" value="Unassembled WGS sequence"/>
</dbReference>
<dbReference type="OrthoDB" id="3258555at2759"/>
<evidence type="ECO:0000256" key="1">
    <source>
        <dbReference type="SAM" id="Coils"/>
    </source>
</evidence>
<gene>
    <name evidence="3" type="ORF">M408DRAFT_157688</name>
</gene>
<keyword evidence="4" id="KW-1185">Reference proteome</keyword>
<feature type="compositionally biased region" description="Basic and acidic residues" evidence="2">
    <location>
        <begin position="503"/>
        <end position="514"/>
    </location>
</feature>
<reference evidence="3 4" key="1">
    <citation type="submission" date="2014-04" db="EMBL/GenBank/DDBJ databases">
        <authorList>
            <consortium name="DOE Joint Genome Institute"/>
            <person name="Kuo A."/>
            <person name="Zuccaro A."/>
            <person name="Kohler A."/>
            <person name="Nagy L.G."/>
            <person name="Floudas D."/>
            <person name="Copeland A."/>
            <person name="Barry K.W."/>
            <person name="Cichocki N."/>
            <person name="Veneault-Fourrey C."/>
            <person name="LaButti K."/>
            <person name="Lindquist E.A."/>
            <person name="Lipzen A."/>
            <person name="Lundell T."/>
            <person name="Morin E."/>
            <person name="Murat C."/>
            <person name="Sun H."/>
            <person name="Tunlid A."/>
            <person name="Henrissat B."/>
            <person name="Grigoriev I.V."/>
            <person name="Hibbett D.S."/>
            <person name="Martin F."/>
            <person name="Nordberg H.P."/>
            <person name="Cantor M.N."/>
            <person name="Hua S.X."/>
        </authorList>
    </citation>
    <scope>NUCLEOTIDE SEQUENCE [LARGE SCALE GENOMIC DNA]</scope>
    <source>
        <strain evidence="3 4">MAFF 305830</strain>
    </source>
</reference>
<evidence type="ECO:0000313" key="4">
    <source>
        <dbReference type="Proteomes" id="UP000054097"/>
    </source>
</evidence>